<evidence type="ECO:0000313" key="2">
    <source>
        <dbReference type="Proteomes" id="UP000182241"/>
    </source>
</evidence>
<dbReference type="OrthoDB" id="9872250at2"/>
<organism evidence="1 2">
    <name type="scientific">Tsukamurella tyrosinosolvens</name>
    <dbReference type="NCBI Taxonomy" id="57704"/>
    <lineage>
        <taxon>Bacteria</taxon>
        <taxon>Bacillati</taxon>
        <taxon>Actinomycetota</taxon>
        <taxon>Actinomycetes</taxon>
        <taxon>Mycobacteriales</taxon>
        <taxon>Tsukamurellaceae</taxon>
        <taxon>Tsukamurella</taxon>
    </lineage>
</organism>
<name>A0A1H4UTS6_TSUTY</name>
<keyword evidence="2" id="KW-1185">Reference proteome</keyword>
<proteinExistence type="predicted"/>
<reference evidence="2" key="1">
    <citation type="submission" date="2016-10" db="EMBL/GenBank/DDBJ databases">
        <authorList>
            <person name="Varghese N."/>
            <person name="Submissions S."/>
        </authorList>
    </citation>
    <scope>NUCLEOTIDE SEQUENCE [LARGE SCALE GENOMIC DNA]</scope>
    <source>
        <strain evidence="2">DSM 44234</strain>
    </source>
</reference>
<accession>A0A1H4UTS6</accession>
<protein>
    <submittedName>
        <fullName evidence="1">Uncharacterized protein</fullName>
    </submittedName>
</protein>
<dbReference type="RefSeq" id="WP_068740152.1">
    <property type="nucleotide sequence ID" value="NZ_FNSA01000003.1"/>
</dbReference>
<sequence>MAQVPAEDIREGDVVDIKPILDDATARPWDFGPGLDGKALESARMVAEHENALADDSEVQGEKVALYTDQMNFVLPKGYLVERTGRVDA</sequence>
<dbReference type="Proteomes" id="UP000182241">
    <property type="component" value="Unassembled WGS sequence"/>
</dbReference>
<dbReference type="AlphaFoldDB" id="A0A1H4UTS6"/>
<dbReference type="EMBL" id="FNSA01000003">
    <property type="protein sequence ID" value="SEC71544.1"/>
    <property type="molecule type" value="Genomic_DNA"/>
</dbReference>
<gene>
    <name evidence="1" type="ORF">SAMN04489793_3003</name>
</gene>
<evidence type="ECO:0000313" key="1">
    <source>
        <dbReference type="EMBL" id="SEC71544.1"/>
    </source>
</evidence>